<keyword evidence="4" id="KW-0472">Membrane</keyword>
<feature type="transmembrane region" description="Helical" evidence="4">
    <location>
        <begin position="248"/>
        <end position="268"/>
    </location>
</feature>
<dbReference type="SMART" id="SM00534">
    <property type="entry name" value="MUTSac"/>
    <property type="match status" value="1"/>
</dbReference>
<keyword evidence="4" id="KW-1133">Transmembrane helix</keyword>
<accession>A0A3M0A152</accession>
<comment type="caution">
    <text evidence="6">The sequence shown here is derived from an EMBL/GenBank/DDBJ whole genome shotgun (WGS) entry which is preliminary data.</text>
</comment>
<dbReference type="EMBL" id="REFH01000012">
    <property type="protein sequence ID" value="RMA72722.1"/>
    <property type="molecule type" value="Genomic_DNA"/>
</dbReference>
<dbReference type="GO" id="GO:0005829">
    <property type="term" value="C:cytosol"/>
    <property type="evidence" value="ECO:0007669"/>
    <property type="project" value="TreeGrafter"/>
</dbReference>
<dbReference type="GO" id="GO:0140664">
    <property type="term" value="F:ATP-dependent DNA damage sensor activity"/>
    <property type="evidence" value="ECO:0007669"/>
    <property type="project" value="InterPro"/>
</dbReference>
<feature type="transmembrane region" description="Helical" evidence="4">
    <location>
        <begin position="67"/>
        <end position="85"/>
    </location>
</feature>
<dbReference type="GO" id="GO:0030983">
    <property type="term" value="F:mismatched DNA binding"/>
    <property type="evidence" value="ECO:0007669"/>
    <property type="project" value="InterPro"/>
</dbReference>
<dbReference type="AlphaFoldDB" id="A0A3M0A152"/>
<sequence>MPLTFEFDYICKSLTIAMEIYKTKKEDYLVQLNSINKKYNSISFLRLISIVLFFVSIYYFVKTNDILYVIASILLFVAFIVLMRVHSKLLVKRQIIQALLKINEDELIYLEKKKIPFENGIEFNDFQHPYAYDLDIFGEHSLFQNMNRTATFIGKKTLAEQLLIASSHEDIIKNHNAVKELTEKLDWRQEFLAFAKVSDDSKSNYETLLKWSVFNSKPLSKFIVFISYFSPILFLLTLIAYLVTSNTIFASVLSYLFVLNLVVLGMFMKRIQAEIANSSNIDKTIHQYSMLLRKIEEENFVSEKLISLQQKLTFKKENASVHFKQLSGLFSNMDTIGNLITAVLFNGTFLFNLHVFKSLVKWKTDHAEALSEWMEVIGEFEMMNSIANLAYNNPSFVYPTLNSNFEIDFDNLSHPLLNENSRVGNGVTFHPESFMILTGSNMSGKSTFLRSLGINMVLTGMGAPVCASRANVHPLPVLVSMRLSDSLSDSESYFFAEIKRLKQIMDELEQQPAFVLLDEILRGTNSDDKRNGTIEVVKKIIAKKAIGAIATHDIEVCLTTNDYPNTLTNKCFEVEIIDNELHFDYRLRNGICKNRSASFLMKKMGVI</sequence>
<feature type="domain" description="DNA mismatch repair proteins mutS family" evidence="5">
    <location>
        <begin position="432"/>
        <end position="605"/>
    </location>
</feature>
<dbReference type="SUPFAM" id="SSF52540">
    <property type="entry name" value="P-loop containing nucleoside triphosphate hydrolases"/>
    <property type="match status" value="1"/>
</dbReference>
<keyword evidence="7" id="KW-1185">Reference proteome</keyword>
<dbReference type="Pfam" id="PF00488">
    <property type="entry name" value="MutS_V"/>
    <property type="match status" value="1"/>
</dbReference>
<keyword evidence="1" id="KW-0547">Nucleotide-binding</keyword>
<evidence type="ECO:0000259" key="5">
    <source>
        <dbReference type="SMART" id="SM00534"/>
    </source>
</evidence>
<name>A0A3M0A152_9FLAO</name>
<evidence type="ECO:0000256" key="4">
    <source>
        <dbReference type="SAM" id="Phobius"/>
    </source>
</evidence>
<dbReference type="InterPro" id="IPR036187">
    <property type="entry name" value="DNA_mismatch_repair_MutS_sf"/>
</dbReference>
<dbReference type="GO" id="GO:0006298">
    <property type="term" value="P:mismatch repair"/>
    <property type="evidence" value="ECO:0007669"/>
    <property type="project" value="InterPro"/>
</dbReference>
<evidence type="ECO:0000313" key="7">
    <source>
        <dbReference type="Proteomes" id="UP000280368"/>
    </source>
</evidence>
<dbReference type="Proteomes" id="UP000280368">
    <property type="component" value="Unassembled WGS sequence"/>
</dbReference>
<dbReference type="GO" id="GO:0005524">
    <property type="term" value="F:ATP binding"/>
    <property type="evidence" value="ECO:0007669"/>
    <property type="project" value="UniProtKB-KW"/>
</dbReference>
<dbReference type="InterPro" id="IPR045076">
    <property type="entry name" value="MutS"/>
</dbReference>
<dbReference type="PANTHER" id="PTHR11361:SF99">
    <property type="entry name" value="DNA MISMATCH REPAIR PROTEIN"/>
    <property type="match status" value="1"/>
</dbReference>
<evidence type="ECO:0000256" key="2">
    <source>
        <dbReference type="ARBA" id="ARBA00022840"/>
    </source>
</evidence>
<organism evidence="6 7">
    <name type="scientific">Flavobacterium weaverense</name>
    <dbReference type="NCBI Taxonomy" id="271156"/>
    <lineage>
        <taxon>Bacteria</taxon>
        <taxon>Pseudomonadati</taxon>
        <taxon>Bacteroidota</taxon>
        <taxon>Flavobacteriia</taxon>
        <taxon>Flavobacteriales</taxon>
        <taxon>Flavobacteriaceae</taxon>
        <taxon>Flavobacterium</taxon>
    </lineage>
</organism>
<evidence type="ECO:0000256" key="1">
    <source>
        <dbReference type="ARBA" id="ARBA00022741"/>
    </source>
</evidence>
<dbReference type="InterPro" id="IPR000432">
    <property type="entry name" value="DNA_mismatch_repair_MutS_C"/>
</dbReference>
<protein>
    <submittedName>
        <fullName evidence="6">MutS-like protein</fullName>
    </submittedName>
</protein>
<reference evidence="6 7" key="1">
    <citation type="submission" date="2018-10" db="EMBL/GenBank/DDBJ databases">
        <title>Genomic Encyclopedia of Archaeal and Bacterial Type Strains, Phase II (KMG-II): from individual species to whole genera.</title>
        <authorList>
            <person name="Goeker M."/>
        </authorList>
    </citation>
    <scope>NUCLEOTIDE SEQUENCE [LARGE SCALE GENOMIC DNA]</scope>
    <source>
        <strain evidence="6 7">DSM 19727</strain>
    </source>
</reference>
<proteinExistence type="predicted"/>
<evidence type="ECO:0000256" key="3">
    <source>
        <dbReference type="ARBA" id="ARBA00023125"/>
    </source>
</evidence>
<feature type="transmembrane region" description="Helical" evidence="4">
    <location>
        <begin position="222"/>
        <end position="242"/>
    </location>
</feature>
<keyword evidence="2" id="KW-0067">ATP-binding</keyword>
<dbReference type="Gene3D" id="3.40.50.300">
    <property type="entry name" value="P-loop containing nucleotide triphosphate hydrolases"/>
    <property type="match status" value="1"/>
</dbReference>
<gene>
    <name evidence="6" type="ORF">BC961_2786</name>
</gene>
<dbReference type="InterPro" id="IPR027417">
    <property type="entry name" value="P-loop_NTPase"/>
</dbReference>
<dbReference type="Gene3D" id="1.10.1420.10">
    <property type="match status" value="1"/>
</dbReference>
<dbReference type="PANTHER" id="PTHR11361">
    <property type="entry name" value="DNA MISMATCH REPAIR PROTEIN MUTS FAMILY MEMBER"/>
    <property type="match status" value="1"/>
</dbReference>
<dbReference type="SUPFAM" id="SSF48334">
    <property type="entry name" value="DNA repair protein MutS, domain III"/>
    <property type="match status" value="1"/>
</dbReference>
<keyword evidence="3" id="KW-0238">DNA-binding</keyword>
<keyword evidence="4" id="KW-0812">Transmembrane</keyword>
<feature type="transmembrane region" description="Helical" evidence="4">
    <location>
        <begin position="44"/>
        <end position="61"/>
    </location>
</feature>
<evidence type="ECO:0000313" key="6">
    <source>
        <dbReference type="EMBL" id="RMA72722.1"/>
    </source>
</evidence>